<feature type="chain" id="PRO_5035243283" description="PEP-CTERM sorting domain-containing protein" evidence="2">
    <location>
        <begin position="20"/>
        <end position="257"/>
    </location>
</feature>
<feature type="transmembrane region" description="Helical" evidence="1">
    <location>
        <begin position="235"/>
        <end position="252"/>
    </location>
</feature>
<protein>
    <recommendedName>
        <fullName evidence="5">PEP-CTERM sorting domain-containing protein</fullName>
    </recommendedName>
</protein>
<evidence type="ECO:0000313" key="3">
    <source>
        <dbReference type="EMBL" id="GHC02275.1"/>
    </source>
</evidence>
<dbReference type="Proteomes" id="UP000642829">
    <property type="component" value="Unassembled WGS sequence"/>
</dbReference>
<comment type="caution">
    <text evidence="3">The sequence shown here is derived from an EMBL/GenBank/DDBJ whole genome shotgun (WGS) entry which is preliminary data.</text>
</comment>
<dbReference type="RefSeq" id="WP_189514377.1">
    <property type="nucleotide sequence ID" value="NZ_BMXG01000010.1"/>
</dbReference>
<evidence type="ECO:0000256" key="2">
    <source>
        <dbReference type="SAM" id="SignalP"/>
    </source>
</evidence>
<evidence type="ECO:0008006" key="5">
    <source>
        <dbReference type="Google" id="ProtNLM"/>
    </source>
</evidence>
<proteinExistence type="predicted"/>
<reference evidence="3" key="2">
    <citation type="submission" date="2020-09" db="EMBL/GenBank/DDBJ databases">
        <authorList>
            <person name="Sun Q."/>
            <person name="Kim S."/>
        </authorList>
    </citation>
    <scope>NUCLEOTIDE SEQUENCE</scope>
    <source>
        <strain evidence="3">KCTC 12870</strain>
    </source>
</reference>
<feature type="signal peptide" evidence="2">
    <location>
        <begin position="1"/>
        <end position="19"/>
    </location>
</feature>
<evidence type="ECO:0000313" key="4">
    <source>
        <dbReference type="Proteomes" id="UP000642829"/>
    </source>
</evidence>
<keyword evidence="1" id="KW-0812">Transmembrane</keyword>
<keyword evidence="1" id="KW-1133">Transmembrane helix</keyword>
<name>A0A8J3DFY5_9BACT</name>
<dbReference type="AlphaFoldDB" id="A0A8J3DFY5"/>
<organism evidence="3 4">
    <name type="scientific">Cerasicoccus arenae</name>
    <dbReference type="NCBI Taxonomy" id="424488"/>
    <lineage>
        <taxon>Bacteria</taxon>
        <taxon>Pseudomonadati</taxon>
        <taxon>Verrucomicrobiota</taxon>
        <taxon>Opitutia</taxon>
        <taxon>Puniceicoccales</taxon>
        <taxon>Cerasicoccaceae</taxon>
        <taxon>Cerasicoccus</taxon>
    </lineage>
</organism>
<sequence>MKLITILGSAALITANLSAASLITGWDFSNYILSGQSYTIQGGFGVDSNSIVSLYSDITGDGANNSNGTLTYLDGAAGTTVSSQSNNLTSGLSIISRPLGPNFGSSPVGSSANQFAMRVSNPGTLLFVTDTNGESFNFLDAGSLVQYAASTQGAVDATISWDYSFNGVDFFSTGDVHVIDNSLGTGGDLFTIDLDGFGGNYSGDIYLRGVVTGVTAGSELVMDNFQVQGGAIPEPSVYALITGFAVIGLAYVRRRKA</sequence>
<evidence type="ECO:0000256" key="1">
    <source>
        <dbReference type="SAM" id="Phobius"/>
    </source>
</evidence>
<keyword evidence="2" id="KW-0732">Signal</keyword>
<accession>A0A8J3DFY5</accession>
<keyword evidence="4" id="KW-1185">Reference proteome</keyword>
<reference evidence="3" key="1">
    <citation type="journal article" date="2014" name="Int. J. Syst. Evol. Microbiol.">
        <title>Complete genome sequence of Corynebacterium casei LMG S-19264T (=DSM 44701T), isolated from a smear-ripened cheese.</title>
        <authorList>
            <consortium name="US DOE Joint Genome Institute (JGI-PGF)"/>
            <person name="Walter F."/>
            <person name="Albersmeier A."/>
            <person name="Kalinowski J."/>
            <person name="Ruckert C."/>
        </authorList>
    </citation>
    <scope>NUCLEOTIDE SEQUENCE</scope>
    <source>
        <strain evidence="3">KCTC 12870</strain>
    </source>
</reference>
<gene>
    <name evidence="3" type="ORF">GCM10007047_18520</name>
</gene>
<dbReference type="EMBL" id="BMXG01000010">
    <property type="protein sequence ID" value="GHC02275.1"/>
    <property type="molecule type" value="Genomic_DNA"/>
</dbReference>
<keyword evidence="1" id="KW-0472">Membrane</keyword>